<evidence type="ECO:0000313" key="2">
    <source>
        <dbReference type="Proteomes" id="UP000313359"/>
    </source>
</evidence>
<gene>
    <name evidence="1" type="ORF">L227DRAFT_423252</name>
</gene>
<sequence length="105" mass="11690">MVRSSFTAARQISALSSCTWTCLSVVKPALYHMPCKDGTRLTTRSSPHLPHEPRSSFLIQQFNKNRSRTRLVTKVSSYHHLPRETASGGDRVHATVDFLVSAHAA</sequence>
<reference evidence="1" key="1">
    <citation type="journal article" date="2018" name="Genome Biol. Evol.">
        <title>Genomics and development of Lentinus tigrinus, a white-rot wood-decaying mushroom with dimorphic fruiting bodies.</title>
        <authorList>
            <person name="Wu B."/>
            <person name="Xu Z."/>
            <person name="Knudson A."/>
            <person name="Carlson A."/>
            <person name="Chen N."/>
            <person name="Kovaka S."/>
            <person name="LaButti K."/>
            <person name="Lipzen A."/>
            <person name="Pennachio C."/>
            <person name="Riley R."/>
            <person name="Schakwitz W."/>
            <person name="Umezawa K."/>
            <person name="Ohm R.A."/>
            <person name="Grigoriev I.V."/>
            <person name="Nagy L.G."/>
            <person name="Gibbons J."/>
            <person name="Hibbett D."/>
        </authorList>
    </citation>
    <scope>NUCLEOTIDE SEQUENCE [LARGE SCALE GENOMIC DNA]</scope>
    <source>
        <strain evidence="1">ALCF2SS1-6</strain>
    </source>
</reference>
<dbReference type="EMBL" id="ML122332">
    <property type="protein sequence ID" value="RPD52996.1"/>
    <property type="molecule type" value="Genomic_DNA"/>
</dbReference>
<accession>A0A5C2RS71</accession>
<protein>
    <submittedName>
        <fullName evidence="1">Uncharacterized protein</fullName>
    </submittedName>
</protein>
<dbReference type="Proteomes" id="UP000313359">
    <property type="component" value="Unassembled WGS sequence"/>
</dbReference>
<keyword evidence="2" id="KW-1185">Reference proteome</keyword>
<evidence type="ECO:0000313" key="1">
    <source>
        <dbReference type="EMBL" id="RPD52996.1"/>
    </source>
</evidence>
<proteinExistence type="predicted"/>
<name>A0A5C2RS71_9APHY</name>
<organism evidence="1 2">
    <name type="scientific">Lentinus tigrinus ALCF2SS1-6</name>
    <dbReference type="NCBI Taxonomy" id="1328759"/>
    <lineage>
        <taxon>Eukaryota</taxon>
        <taxon>Fungi</taxon>
        <taxon>Dikarya</taxon>
        <taxon>Basidiomycota</taxon>
        <taxon>Agaricomycotina</taxon>
        <taxon>Agaricomycetes</taxon>
        <taxon>Polyporales</taxon>
        <taxon>Polyporaceae</taxon>
        <taxon>Lentinus</taxon>
    </lineage>
</organism>
<dbReference type="AlphaFoldDB" id="A0A5C2RS71"/>